<reference evidence="1 2" key="1">
    <citation type="submission" date="2018-05" db="EMBL/GenBank/DDBJ databases">
        <title>Draft genome sequences of Dehalococcoides mccartyi strains RC and KS.</title>
        <authorList>
            <person name="Higgins S.A."/>
            <person name="Padilla-Crespo E."/>
            <person name="Loeffler F.E."/>
        </authorList>
    </citation>
    <scope>NUCLEOTIDE SEQUENCE [LARGE SCALE GENOMIC DNA]</scope>
    <source>
        <strain evidence="1 2">RC</strain>
    </source>
</reference>
<sequence length="37" mass="4380">MPMPVWIVRTTSLSEPYIYNIEDPLWIIKIDSLMSLN</sequence>
<organism evidence="1 2">
    <name type="scientific">Dehalococcoides mccartyi</name>
    <dbReference type="NCBI Taxonomy" id="61435"/>
    <lineage>
        <taxon>Bacteria</taxon>
        <taxon>Bacillati</taxon>
        <taxon>Chloroflexota</taxon>
        <taxon>Dehalococcoidia</taxon>
        <taxon>Dehalococcoidales</taxon>
        <taxon>Dehalococcoidaceae</taxon>
        <taxon>Dehalococcoides</taxon>
    </lineage>
</organism>
<evidence type="ECO:0000313" key="1">
    <source>
        <dbReference type="EMBL" id="RAL68800.1"/>
    </source>
</evidence>
<accession>A0A328EJD0</accession>
<dbReference type="AlphaFoldDB" id="A0A328EJD0"/>
<dbReference type="EMBL" id="QGLC01000025">
    <property type="protein sequence ID" value="RAL68800.1"/>
    <property type="molecule type" value="Genomic_DNA"/>
</dbReference>
<comment type="caution">
    <text evidence="1">The sequence shown here is derived from an EMBL/GenBank/DDBJ whole genome shotgun (WGS) entry which is preliminary data.</text>
</comment>
<proteinExistence type="predicted"/>
<protein>
    <submittedName>
        <fullName evidence="1">Uncharacterized protein</fullName>
    </submittedName>
</protein>
<name>A0A328EJD0_9CHLR</name>
<evidence type="ECO:0000313" key="2">
    <source>
        <dbReference type="Proteomes" id="UP000249146"/>
    </source>
</evidence>
<gene>
    <name evidence="1" type="ORF">C1G87_1557</name>
</gene>
<dbReference type="Proteomes" id="UP000249146">
    <property type="component" value="Unassembled WGS sequence"/>
</dbReference>